<dbReference type="AlphaFoldDB" id="A0A9P0HP73"/>
<accession>A0A9P0HP73</accession>
<reference evidence="2" key="1">
    <citation type="submission" date="2022-01" db="EMBL/GenBank/DDBJ databases">
        <authorList>
            <person name="King R."/>
        </authorList>
    </citation>
    <scope>NUCLEOTIDE SEQUENCE</scope>
</reference>
<dbReference type="EMBL" id="OV725082">
    <property type="protein sequence ID" value="CAH1405292.1"/>
    <property type="molecule type" value="Genomic_DNA"/>
</dbReference>
<organism evidence="2 3">
    <name type="scientific">Nezara viridula</name>
    <name type="common">Southern green stink bug</name>
    <name type="synonym">Cimex viridulus</name>
    <dbReference type="NCBI Taxonomy" id="85310"/>
    <lineage>
        <taxon>Eukaryota</taxon>
        <taxon>Metazoa</taxon>
        <taxon>Ecdysozoa</taxon>
        <taxon>Arthropoda</taxon>
        <taxon>Hexapoda</taxon>
        <taxon>Insecta</taxon>
        <taxon>Pterygota</taxon>
        <taxon>Neoptera</taxon>
        <taxon>Paraneoptera</taxon>
        <taxon>Hemiptera</taxon>
        <taxon>Heteroptera</taxon>
        <taxon>Panheteroptera</taxon>
        <taxon>Pentatomomorpha</taxon>
        <taxon>Pentatomoidea</taxon>
        <taxon>Pentatomidae</taxon>
        <taxon>Pentatominae</taxon>
        <taxon>Nezara</taxon>
    </lineage>
</organism>
<keyword evidence="3" id="KW-1185">Reference proteome</keyword>
<evidence type="ECO:0000313" key="3">
    <source>
        <dbReference type="Proteomes" id="UP001152798"/>
    </source>
</evidence>
<feature type="region of interest" description="Disordered" evidence="1">
    <location>
        <begin position="27"/>
        <end position="49"/>
    </location>
</feature>
<evidence type="ECO:0000256" key="1">
    <source>
        <dbReference type="SAM" id="MobiDB-lite"/>
    </source>
</evidence>
<dbReference type="Proteomes" id="UP001152798">
    <property type="component" value="Chromosome 6"/>
</dbReference>
<proteinExistence type="predicted"/>
<gene>
    <name evidence="2" type="ORF">NEZAVI_LOCUS13529</name>
</gene>
<sequence>MMGEVGKGVSQSGGLIDFALTSAIAGRRGSAQRQSPPEPGVRQEEVEDRSIGCSIVNGRGFGNGLS</sequence>
<name>A0A9P0HP73_NEZVI</name>
<protein>
    <submittedName>
        <fullName evidence="2">Uncharacterized protein</fullName>
    </submittedName>
</protein>
<evidence type="ECO:0000313" key="2">
    <source>
        <dbReference type="EMBL" id="CAH1405292.1"/>
    </source>
</evidence>